<dbReference type="eggNOG" id="KOG3912">
    <property type="taxonomic scope" value="Eukaryota"/>
</dbReference>
<keyword evidence="6 7" id="KW-0472">Membrane</keyword>
<evidence type="ECO:0000256" key="6">
    <source>
        <dbReference type="ARBA" id="ARBA00023136"/>
    </source>
</evidence>
<evidence type="ECO:0000256" key="1">
    <source>
        <dbReference type="ARBA" id="ARBA00004141"/>
    </source>
</evidence>
<protein>
    <recommendedName>
        <fullName evidence="10">EamA domain-containing protein</fullName>
    </recommendedName>
</protein>
<dbReference type="PANTHER" id="PTHR13146">
    <property type="match status" value="1"/>
</dbReference>
<keyword evidence="4 7" id="KW-0812">Transmembrane</keyword>
<dbReference type="EMBL" id="KB932206">
    <property type="protein sequence ID" value="KCV69544.1"/>
    <property type="molecule type" value="Genomic_DNA"/>
</dbReference>
<accession>A0A058Z5J5</accession>
<feature type="transmembrane region" description="Helical" evidence="7">
    <location>
        <begin position="44"/>
        <end position="68"/>
    </location>
</feature>
<name>A0A058Z5J5_FONAL</name>
<evidence type="ECO:0000256" key="4">
    <source>
        <dbReference type="ARBA" id="ARBA00022692"/>
    </source>
</evidence>
<proteinExistence type="inferred from homology"/>
<dbReference type="InterPro" id="IPR037185">
    <property type="entry name" value="EmrE-like"/>
</dbReference>
<evidence type="ECO:0000256" key="5">
    <source>
        <dbReference type="ARBA" id="ARBA00022989"/>
    </source>
</evidence>
<dbReference type="Pfam" id="PF06027">
    <property type="entry name" value="SLC35F"/>
    <property type="match status" value="1"/>
</dbReference>
<keyword evidence="5 7" id="KW-1133">Transmembrane helix</keyword>
<evidence type="ECO:0000313" key="8">
    <source>
        <dbReference type="EMBL" id="KCV69544.1"/>
    </source>
</evidence>
<dbReference type="Proteomes" id="UP000030693">
    <property type="component" value="Unassembled WGS sequence"/>
</dbReference>
<dbReference type="AlphaFoldDB" id="A0A058Z5J5"/>
<dbReference type="RefSeq" id="XP_009496109.1">
    <property type="nucleotide sequence ID" value="XM_009497834.1"/>
</dbReference>
<feature type="transmembrane region" description="Helical" evidence="7">
    <location>
        <begin position="119"/>
        <end position="139"/>
    </location>
</feature>
<organism evidence="8">
    <name type="scientific">Fonticula alba</name>
    <name type="common">Slime mold</name>
    <dbReference type="NCBI Taxonomy" id="691883"/>
    <lineage>
        <taxon>Eukaryota</taxon>
        <taxon>Rotosphaerida</taxon>
        <taxon>Fonticulaceae</taxon>
        <taxon>Fonticula</taxon>
    </lineage>
</organism>
<dbReference type="OMA" id="MSICIDM"/>
<dbReference type="PANTHER" id="PTHR13146:SF0">
    <property type="entry name" value="SOLUTE CARRIER FAMILY 35 MEMBER F6"/>
    <property type="match status" value="1"/>
</dbReference>
<evidence type="ECO:0000313" key="9">
    <source>
        <dbReference type="Proteomes" id="UP000030693"/>
    </source>
</evidence>
<feature type="transmembrane region" description="Helical" evidence="7">
    <location>
        <begin position="21"/>
        <end position="38"/>
    </location>
</feature>
<dbReference type="STRING" id="691883.A0A058Z5J5"/>
<dbReference type="OrthoDB" id="29773at2759"/>
<keyword evidence="9" id="KW-1185">Reference proteome</keyword>
<comment type="subcellular location">
    <subcellularLocation>
        <location evidence="1">Membrane</location>
        <topology evidence="1">Multi-pass membrane protein</topology>
    </subcellularLocation>
</comment>
<gene>
    <name evidence="8" type="ORF">H696_03965</name>
</gene>
<dbReference type="GO" id="GO:0022857">
    <property type="term" value="F:transmembrane transporter activity"/>
    <property type="evidence" value="ECO:0007669"/>
    <property type="project" value="InterPro"/>
</dbReference>
<evidence type="ECO:0000256" key="3">
    <source>
        <dbReference type="ARBA" id="ARBA00022448"/>
    </source>
</evidence>
<comment type="similarity">
    <text evidence="2">Belongs to the SLC35F solute transporter family.</text>
</comment>
<dbReference type="GeneID" id="20528690"/>
<reference evidence="8" key="1">
    <citation type="submission" date="2013-04" db="EMBL/GenBank/DDBJ databases">
        <title>The Genome Sequence of Fonticula alba ATCC 38817.</title>
        <authorList>
            <consortium name="The Broad Institute Genomics Platform"/>
            <person name="Russ C."/>
            <person name="Cuomo C."/>
            <person name="Burger G."/>
            <person name="Gray M.W."/>
            <person name="Holland P.W.H."/>
            <person name="King N."/>
            <person name="Lang F.B.F."/>
            <person name="Roger A.J."/>
            <person name="Ruiz-Trillo I."/>
            <person name="Brown M."/>
            <person name="Walker B."/>
            <person name="Young S."/>
            <person name="Zeng Q."/>
            <person name="Gargeya S."/>
            <person name="Fitzgerald M."/>
            <person name="Haas B."/>
            <person name="Abouelleil A."/>
            <person name="Allen A.W."/>
            <person name="Alvarado L."/>
            <person name="Arachchi H.M."/>
            <person name="Berlin A.M."/>
            <person name="Chapman S.B."/>
            <person name="Gainer-Dewar J."/>
            <person name="Goldberg J."/>
            <person name="Griggs A."/>
            <person name="Gujja S."/>
            <person name="Hansen M."/>
            <person name="Howarth C."/>
            <person name="Imamovic A."/>
            <person name="Ireland A."/>
            <person name="Larimer J."/>
            <person name="McCowan C."/>
            <person name="Murphy C."/>
            <person name="Pearson M."/>
            <person name="Poon T.W."/>
            <person name="Priest M."/>
            <person name="Roberts A."/>
            <person name="Saif S."/>
            <person name="Shea T."/>
            <person name="Sisk P."/>
            <person name="Sykes S."/>
            <person name="Wortman J."/>
            <person name="Nusbaum C."/>
            <person name="Birren B."/>
        </authorList>
    </citation>
    <scope>NUCLEOTIDE SEQUENCE [LARGE SCALE GENOMIC DNA]</scope>
    <source>
        <strain evidence="8">ATCC 38817</strain>
    </source>
</reference>
<keyword evidence="3" id="KW-0813">Transport</keyword>
<dbReference type="InterPro" id="IPR009262">
    <property type="entry name" value="SLC35_F1/F2/F6"/>
</dbReference>
<evidence type="ECO:0000256" key="7">
    <source>
        <dbReference type="SAM" id="Phobius"/>
    </source>
</evidence>
<sequence>MTATTLMNLGLILTHASVYQMLRGCVVVFTGIMSVIFLKRKQYLFHWVGMFLVIAGVTIVGLASTLMTGGDDAPAAKNPVLGDILIISAQIFTATQFVVEEKILGKYDAPPMLAIGLEGLFGGLSTAFLMPIFHFAIGVNDFASMFDMKFAFMRLFDSPAILISTIGSVISISFFNFFGLSVTKFMSATSRSTIDAMRTLFVWMFSLIFGWEAYVFLGAAFLL</sequence>
<evidence type="ECO:0008006" key="10">
    <source>
        <dbReference type="Google" id="ProtNLM"/>
    </source>
</evidence>
<feature type="transmembrane region" description="Helical" evidence="7">
    <location>
        <begin position="80"/>
        <end position="99"/>
    </location>
</feature>
<dbReference type="GO" id="GO:0016020">
    <property type="term" value="C:membrane"/>
    <property type="evidence" value="ECO:0007669"/>
    <property type="project" value="UniProtKB-SubCell"/>
</dbReference>
<dbReference type="SUPFAM" id="SSF103481">
    <property type="entry name" value="Multidrug resistance efflux transporter EmrE"/>
    <property type="match status" value="1"/>
</dbReference>
<feature type="transmembrane region" description="Helical" evidence="7">
    <location>
        <begin position="200"/>
        <end position="222"/>
    </location>
</feature>
<evidence type="ECO:0000256" key="2">
    <source>
        <dbReference type="ARBA" id="ARBA00007863"/>
    </source>
</evidence>
<feature type="transmembrane region" description="Helical" evidence="7">
    <location>
        <begin position="160"/>
        <end position="180"/>
    </location>
</feature>